<evidence type="ECO:0000259" key="14">
    <source>
        <dbReference type="Pfam" id="PF13018"/>
    </source>
</evidence>
<evidence type="ECO:0000256" key="9">
    <source>
        <dbReference type="ARBA" id="ARBA00023136"/>
    </source>
</evidence>
<keyword evidence="7" id="KW-0732">Signal</keyword>
<comment type="caution">
    <text evidence="15">The sequence shown here is derived from an EMBL/GenBank/DDBJ whole genome shotgun (WGS) entry which is preliminary data.</text>
</comment>
<dbReference type="InterPro" id="IPR045584">
    <property type="entry name" value="Pilin-like"/>
</dbReference>
<evidence type="ECO:0000313" key="16">
    <source>
        <dbReference type="Proteomes" id="UP000294841"/>
    </source>
</evidence>
<feature type="domain" description="Trimeric autotransporter adhesin YadA-like head" evidence="12">
    <location>
        <begin position="2277"/>
        <end position="2301"/>
    </location>
</feature>
<dbReference type="GO" id="GO:0009279">
    <property type="term" value="C:cell outer membrane"/>
    <property type="evidence" value="ECO:0007669"/>
    <property type="project" value="UniProtKB-SubCell"/>
</dbReference>
<dbReference type="Pfam" id="PF05658">
    <property type="entry name" value="YadA_head"/>
    <property type="match status" value="5"/>
</dbReference>
<organism evidence="15 16">
    <name type="scientific">Bisgaardia hudsonensis</name>
    <dbReference type="NCBI Taxonomy" id="109472"/>
    <lineage>
        <taxon>Bacteria</taxon>
        <taxon>Pseudomonadati</taxon>
        <taxon>Pseudomonadota</taxon>
        <taxon>Gammaproteobacteria</taxon>
        <taxon>Pasteurellales</taxon>
        <taxon>Pasteurellaceae</taxon>
        <taxon>Bisgaardia</taxon>
    </lineage>
</organism>
<comment type="similarity">
    <text evidence="3">Belongs to the autotransporter-2 (AT-2) (TC 1.B.40) family.</text>
</comment>
<keyword evidence="5" id="KW-1134">Transmembrane beta strand</keyword>
<feature type="domain" description="Trimeric autotransporter adhesin YadA-like stalk" evidence="13">
    <location>
        <begin position="971"/>
        <end position="1012"/>
    </location>
</feature>
<feature type="domain" description="Trimeric autotransporter adhesin YadA-like head" evidence="12">
    <location>
        <begin position="86"/>
        <end position="108"/>
    </location>
</feature>
<evidence type="ECO:0000256" key="5">
    <source>
        <dbReference type="ARBA" id="ARBA00022452"/>
    </source>
</evidence>
<dbReference type="InterPro" id="IPR008640">
    <property type="entry name" value="Adhesin_Head_dom"/>
</dbReference>
<keyword evidence="4" id="KW-0813">Transport</keyword>
<dbReference type="Gene3D" id="2.150.10.10">
    <property type="entry name" value="Serralysin-like metalloprotease, C-terminal"/>
    <property type="match status" value="3"/>
</dbReference>
<feature type="domain" description="Trimeric autotransporter adhesin YadA-like stalk" evidence="13">
    <location>
        <begin position="2451"/>
        <end position="2493"/>
    </location>
</feature>
<dbReference type="Gene3D" id="6.20.50.100">
    <property type="match status" value="1"/>
</dbReference>
<feature type="domain" description="Trimeric autotransporter adhesin YadA-like stalk" evidence="13">
    <location>
        <begin position="1483"/>
        <end position="1522"/>
    </location>
</feature>
<comment type="subcellular location">
    <subcellularLocation>
        <location evidence="2">Cell outer membrane</location>
    </subcellularLocation>
    <subcellularLocation>
        <location evidence="1">Cell surface</location>
    </subcellularLocation>
</comment>
<dbReference type="InterPro" id="IPR005594">
    <property type="entry name" value="YadA_C"/>
</dbReference>
<dbReference type="InterPro" id="IPR024973">
    <property type="entry name" value="ESPR"/>
</dbReference>
<dbReference type="RefSeq" id="WP_132022018.1">
    <property type="nucleotide sequence ID" value="NZ_CP016605.1"/>
</dbReference>
<feature type="domain" description="Trimeric autotransporter adhesin YadA-like head" evidence="12">
    <location>
        <begin position="2305"/>
        <end position="2329"/>
    </location>
</feature>
<dbReference type="Gene3D" id="3.90.1780.10">
    <property type="entry name" value="Trimeric adhesin"/>
    <property type="match status" value="8"/>
</dbReference>
<evidence type="ECO:0000256" key="6">
    <source>
        <dbReference type="ARBA" id="ARBA00022692"/>
    </source>
</evidence>
<feature type="domain" description="Trimeric autotransporter adhesin YadA-like stalk" evidence="13">
    <location>
        <begin position="1994"/>
        <end position="2036"/>
    </location>
</feature>
<evidence type="ECO:0000256" key="1">
    <source>
        <dbReference type="ARBA" id="ARBA00004241"/>
    </source>
</evidence>
<gene>
    <name evidence="15" type="ORF">EV697_101417</name>
</gene>
<feature type="domain" description="Trimeric autotransporter adhesin YadA-like stalk" evidence="13">
    <location>
        <begin position="273"/>
        <end position="312"/>
    </location>
</feature>
<evidence type="ECO:0000256" key="4">
    <source>
        <dbReference type="ARBA" id="ARBA00022448"/>
    </source>
</evidence>
<dbReference type="InterPro" id="IPR037174">
    <property type="entry name" value="Trimeric_adhesin"/>
</dbReference>
<evidence type="ECO:0000256" key="10">
    <source>
        <dbReference type="ARBA" id="ARBA00023237"/>
    </source>
</evidence>
<keyword evidence="8" id="KW-0653">Protein transport</keyword>
<name>A0A4R2N322_9PAST</name>
<dbReference type="EMBL" id="SLXI01000001">
    <property type="protein sequence ID" value="TCP14278.1"/>
    <property type="molecule type" value="Genomic_DNA"/>
</dbReference>
<feature type="domain" description="Trimeric autotransporter adhesin YadA-like C-terminal membrane anchor" evidence="11">
    <location>
        <begin position="2512"/>
        <end position="2572"/>
    </location>
</feature>
<dbReference type="Pfam" id="PF05662">
    <property type="entry name" value="YadA_stalk"/>
    <property type="match status" value="11"/>
</dbReference>
<feature type="domain" description="Trimeric autotransporter adhesin YadA-like stalk" evidence="13">
    <location>
        <begin position="1141"/>
        <end position="1169"/>
    </location>
</feature>
<evidence type="ECO:0000259" key="12">
    <source>
        <dbReference type="Pfam" id="PF05658"/>
    </source>
</evidence>
<dbReference type="CDD" id="cd12820">
    <property type="entry name" value="LbR_YadA-like"/>
    <property type="match status" value="2"/>
</dbReference>
<feature type="domain" description="Trimeric autotransporter adhesin YadA-like stalk" evidence="13">
    <location>
        <begin position="1230"/>
        <end position="1269"/>
    </location>
</feature>
<dbReference type="InterPro" id="IPR011049">
    <property type="entry name" value="Serralysin-like_metalloprot_C"/>
</dbReference>
<dbReference type="InterPro" id="IPR008635">
    <property type="entry name" value="Coiled_stalk_dom"/>
</dbReference>
<feature type="domain" description="Trimeric autotransporter adhesin YadA-like stalk" evidence="13">
    <location>
        <begin position="1653"/>
        <end position="1693"/>
    </location>
</feature>
<dbReference type="Gene3D" id="3.30.1300.30">
    <property type="entry name" value="GSPII I/J protein-like"/>
    <property type="match status" value="1"/>
</dbReference>
<feature type="domain" description="Trimeric autotransporter adhesin YadA-like stalk" evidence="13">
    <location>
        <begin position="605"/>
        <end position="639"/>
    </location>
</feature>
<accession>A0A4R2N322</accession>
<keyword evidence="6" id="KW-0812">Transmembrane</keyword>
<dbReference type="GO" id="GO:0015031">
    <property type="term" value="P:protein transport"/>
    <property type="evidence" value="ECO:0007669"/>
    <property type="project" value="UniProtKB-KW"/>
</dbReference>
<proteinExistence type="inferred from homology"/>
<dbReference type="OrthoDB" id="5672862at2"/>
<reference evidence="15 16" key="1">
    <citation type="submission" date="2019-03" db="EMBL/GenBank/DDBJ databases">
        <title>Genomic Encyclopedia of Type Strains, Phase IV (KMG-IV): sequencing the most valuable type-strain genomes for metagenomic binning, comparative biology and taxonomic classification.</title>
        <authorList>
            <person name="Goeker M."/>
        </authorList>
    </citation>
    <scope>NUCLEOTIDE SEQUENCE [LARGE SCALE GENOMIC DNA]</scope>
    <source>
        <strain evidence="15 16">DSM 28231</strain>
    </source>
</reference>
<evidence type="ECO:0000256" key="3">
    <source>
        <dbReference type="ARBA" id="ARBA00005848"/>
    </source>
</evidence>
<protein>
    <submittedName>
        <fullName evidence="15">Trimeric autotransporter adhesin</fullName>
    </submittedName>
</protein>
<dbReference type="Gene3D" id="2.60.40.4050">
    <property type="match status" value="1"/>
</dbReference>
<keyword evidence="16" id="KW-1185">Reference proteome</keyword>
<feature type="domain" description="Trimeric autotransporter adhesin YadA-like stalk" evidence="13">
    <location>
        <begin position="2164"/>
        <end position="2206"/>
    </location>
</feature>
<keyword evidence="10" id="KW-0998">Cell outer membrane</keyword>
<feature type="domain" description="Trimeric autotransporter adhesin YadA-like stalk" evidence="13">
    <location>
        <begin position="1824"/>
        <end position="1863"/>
    </location>
</feature>
<dbReference type="GO" id="GO:0009986">
    <property type="term" value="C:cell surface"/>
    <property type="evidence" value="ECO:0007669"/>
    <property type="project" value="UniProtKB-SubCell"/>
</dbReference>
<dbReference type="SUPFAM" id="SSF101967">
    <property type="entry name" value="Adhesin YadA, collagen-binding domain"/>
    <property type="match status" value="7"/>
</dbReference>
<evidence type="ECO:0000313" key="15">
    <source>
        <dbReference type="EMBL" id="TCP14278.1"/>
    </source>
</evidence>
<feature type="domain" description="ESPR" evidence="14">
    <location>
        <begin position="1"/>
        <end position="33"/>
    </location>
</feature>
<feature type="domain" description="Trimeric autotransporter adhesin YadA-like head" evidence="12">
    <location>
        <begin position="165"/>
        <end position="187"/>
    </location>
</feature>
<dbReference type="Pfam" id="PF03895">
    <property type="entry name" value="YadA_anchor"/>
    <property type="match status" value="1"/>
</dbReference>
<dbReference type="Proteomes" id="UP000294841">
    <property type="component" value="Unassembled WGS sequence"/>
</dbReference>
<keyword evidence="9" id="KW-0472">Membrane</keyword>
<sequence>MNKIFKTLWNCNTQSIVVTSELAKGKVKSSTNSIEQSNFLLKVIPFDFKLKSLLSAMIALGLMTYSYNVSAWNYAYGDGAQANRGQSIAIGQAAKANGDQSVALGSNTDASGNASIAVGGDDTEQVKNKRITLQNGKADTIDNILHTASGVRLNDGGTYQATKSEGHGSIAIGPKAVSKGHLSTAIGISSRAEGILSLAFGAGAVASKDNSIALGPGSSTKTDAVYITDATIKAIDENGNESGEITYKNFAGGSANLSKGDQVSVGSVGFERQIKNVAAGKVTTDSTDAINGSQLASVASRLQNLLDKNQTDQDQGLNITADNYLDNLSNKDNLQLGDTITFTSSDSSVITGVGNDKIDFKVNKETLSVNNGVVNNVTNTNTYATAKTVAETINNSGFKVTGNGVNTTDIINPGNTIDFINGNVINATVTNTADKSTIKYDIQVDNTTIAIEGGRLVSKVADTNTQNTVKAGSNINILNKNNLVGGTEYTINAEDTVVSAGDGITVTSNLDQNNVDTYTVQLNDNTKTKLDKADSALQNIITKIDGTIVKTLGIKATDGNVANFVTGKNIVLSNQDDSIKVATAEQVEFTKTTIGRVIIDAATNKITGLEAGTADTDAVNLAQLTNQLSGSSWKIAGTDKSAVGNGVNPNEQVNFINGVGTTSQVVADGDNYNVSFDVVKSTLSSQGGMVSADTTGDAFATAENVAKIINDSGFKLTTSASTGVVEDSSEELVNPGETITIDAGSNVKVTQAGGKITVESEDTTVSAGEGLEIEENLTAGAGVDNYKVKFSAETKKALSDAKAGFNIAADNGTTDTVQLTDTIKYTSTDNNIKTTVTDNQIDFELQNTVVIGKDKSVTLNGNEGTITGLSNTTFDPNTIYTGGQAATQEQLSSVSNSPLTITGNTLSDTSGNGTEQKLGSTLEISGGATAASSNGNVKTVITDNKVDIQLLDAPTFAGKVSAKGLDAGDQKVTGVAVGEVAAGSTDAVNGNQLNDVLEEAKRKTKLVDGTGTTVAGMGTEADPYKVNIETSDLTKNDVGTVTVDTTKPNSIATAGSVAEAINNSGFNVNSGNSGTGEVEGNTKKLVKTGEQVTFNSGNNLKLVQNDKDFTYSLKDKIELEEVKIINGPTIDTTGIDVANKKITNVVAGTVGAGSKDAVNGDQLFKVASNPLTFTGDEGASTQKLGSTFEIVAGNATGTSTKNLKTTVEAGKVIISMAETPIFSGLEAGGKITGVEAGTEATDAVNLSQLESLTVAATSKVESADKEKVQIDKIDNDDGSKTYKVNIITADLTPNADGTVTPENSNSLSTSGDIAEAINNSGFKLTTSKSDGTVAGTTEEKIQNGEIITIDAGKNINVTQKGNEISLATNTVVEFDKATVGSVVIDSGTNTISGLSNTTFDPTVTYTGGKSATQEQLSQVANSPLTFTGDEGATTQKLDSTFEIVAGNATGTSTKNLKTTVEAGKVIISMAETPIFNGLEAGGKITGVEAGTEATDAVNLSQLESLTVAATSKVESADKEKVQIDKIDNDDGSKTYQVNVLTSKVAIKDDGKVEAATPTSLTTAGDVASAINNSSFKVTTTTGTGTKDQKIKAGETVKFEKGANIELAQVDNAFTYSLSKDLTGVNAITGDSGNKIELNNADGVKLSNNAKPVKLTGIAAGNVAKGSTDAVNGDQLVKAQVAATTKVDSLDEEKISVTAIDNADGSKTYKLNVKTSDITSNEAGEAIVANPNSLATAGALAEVINNVSWTTEAGIGVDGGEVSGKTTEKVKVGEKVIFDAGKNLKLIQDGQKYTYSLKNKVEVAEVKITNGPIINATGIDAADKKVKNVVAGTEATDAVNLSQLESLTVAATSKVESADKEKVQIDKIDNDDGSKTYQVNVLTSKVAIKDDGKVEAATPTSLTTAGDVASAINNSSFKVTTTTGTGTKDQKIKTGETVKFEKGANIELAQVDNAFTYSLSKDLTGVNAITGDSGNKIELNNADGVKLSNNAKPVKLTGIATGNIVKGSTDAVNGSQLFDVSEEAKKKTKLADGTGTKVAGTGTAIDPYKVNIEISELTETIDGMVTADTSRPDSIATAASVVAAINNSGFNVNSGKSGTGEVEGNSKTLVKTSEAVTFNAGDNLKLVQNGKDFTYSLKNKVELNEVKITDGPIINGTGIDVADKKITGIGDGDISPTSKDAVNGAQLYAITGGNKSETKDNFVDPNTNNQYNDVVVDNDGNPLLKTYNVRNQQEYIENSVYSAIHRMNEEGIKFFHVNDGKNADTSVDQTSNSIDASAKGSYSAAIGYKAKATGENSVALGNRVESAESSVAIGDSSQATGIQSVAIGTRNVVSGNHSGAIGDPNIVTGNSSYALGNNNHITTSNTFALGNDVTNTVGNSVFLGNNVGFVKAKTNSDGTLDERNSSTAGMAILSQQIVEGGLVNKYAGGQEIVGVVSVGNVDKDTGKMQTRRIQNIAPALISKGSTDAVNGSQLYSIAKGLQTGIDNLSNRVGKLDQRVRGIGASSAAAASLPQVYIPGKSMVAAAVGGYESASAISVGYSRASDNGKVILKLQGSVNSEGHASGGVGVGYQW</sequence>
<evidence type="ECO:0000259" key="11">
    <source>
        <dbReference type="Pfam" id="PF03895"/>
    </source>
</evidence>
<evidence type="ECO:0000256" key="8">
    <source>
        <dbReference type="ARBA" id="ARBA00022927"/>
    </source>
</evidence>
<evidence type="ECO:0000259" key="13">
    <source>
        <dbReference type="Pfam" id="PF05662"/>
    </source>
</evidence>
<dbReference type="Gene3D" id="1.20.5.170">
    <property type="match status" value="5"/>
</dbReference>
<evidence type="ECO:0000256" key="2">
    <source>
        <dbReference type="ARBA" id="ARBA00004442"/>
    </source>
</evidence>
<dbReference type="Pfam" id="PF13018">
    <property type="entry name" value="ESPR"/>
    <property type="match status" value="1"/>
</dbReference>
<dbReference type="SUPFAM" id="SSF54523">
    <property type="entry name" value="Pili subunits"/>
    <property type="match status" value="1"/>
</dbReference>
<evidence type="ECO:0000256" key="7">
    <source>
        <dbReference type="ARBA" id="ARBA00022729"/>
    </source>
</evidence>
<feature type="domain" description="Trimeric autotransporter adhesin YadA-like head" evidence="12">
    <location>
        <begin position="192"/>
        <end position="218"/>
    </location>
</feature>